<feature type="compositionally biased region" description="Polar residues" evidence="7">
    <location>
        <begin position="225"/>
        <end position="234"/>
    </location>
</feature>
<dbReference type="PANTHER" id="PTHR45873">
    <property type="entry name" value="DNA POLYMERASE ETA"/>
    <property type="match status" value="1"/>
</dbReference>
<evidence type="ECO:0000256" key="3">
    <source>
        <dbReference type="ARBA" id="ARBA00022723"/>
    </source>
</evidence>
<dbReference type="EC" id="2.7.7.7" evidence="9"/>
<dbReference type="InterPro" id="IPR036775">
    <property type="entry name" value="DNA_pol_Y-fam_lit_finger_sf"/>
</dbReference>
<keyword evidence="10" id="KW-1185">Reference proteome</keyword>
<dbReference type="EMBL" id="JANBQB010000380">
    <property type="protein sequence ID" value="KAJ1977015.1"/>
    <property type="molecule type" value="Genomic_DNA"/>
</dbReference>
<gene>
    <name evidence="9" type="primary">eso1_1</name>
    <name evidence="9" type="ORF">H4R34_003754</name>
</gene>
<reference evidence="9" key="1">
    <citation type="submission" date="2022-07" db="EMBL/GenBank/DDBJ databases">
        <title>Phylogenomic reconstructions and comparative analyses of Kickxellomycotina fungi.</title>
        <authorList>
            <person name="Reynolds N.K."/>
            <person name="Stajich J.E."/>
            <person name="Barry K."/>
            <person name="Grigoriev I.V."/>
            <person name="Crous P."/>
            <person name="Smith M.E."/>
        </authorList>
    </citation>
    <scope>NUCLEOTIDE SEQUENCE</scope>
    <source>
        <strain evidence="9">RSA 567</strain>
    </source>
</reference>
<evidence type="ECO:0000256" key="1">
    <source>
        <dbReference type="ARBA" id="ARBA00004123"/>
    </source>
</evidence>
<feature type="domain" description="DNA polymerase Y-family little finger" evidence="8">
    <location>
        <begin position="5"/>
        <end position="116"/>
    </location>
</feature>
<dbReference type="InterPro" id="IPR017961">
    <property type="entry name" value="DNA_pol_Y-fam_little_finger"/>
</dbReference>
<dbReference type="Pfam" id="PF11799">
    <property type="entry name" value="IMS_C"/>
    <property type="match status" value="1"/>
</dbReference>
<organism evidence="9 10">
    <name type="scientific">Dimargaris verticillata</name>
    <dbReference type="NCBI Taxonomy" id="2761393"/>
    <lineage>
        <taxon>Eukaryota</taxon>
        <taxon>Fungi</taxon>
        <taxon>Fungi incertae sedis</taxon>
        <taxon>Zoopagomycota</taxon>
        <taxon>Kickxellomycotina</taxon>
        <taxon>Dimargaritomycetes</taxon>
        <taxon>Dimargaritales</taxon>
        <taxon>Dimargaritaceae</taxon>
        <taxon>Dimargaris</taxon>
    </lineage>
</organism>
<dbReference type="GO" id="GO:0003887">
    <property type="term" value="F:DNA-directed DNA polymerase activity"/>
    <property type="evidence" value="ECO:0007669"/>
    <property type="project" value="UniProtKB-EC"/>
</dbReference>
<evidence type="ECO:0000256" key="5">
    <source>
        <dbReference type="ARBA" id="ARBA00023204"/>
    </source>
</evidence>
<keyword evidence="2 9" id="KW-0808">Transferase</keyword>
<keyword evidence="4" id="KW-0227">DNA damage</keyword>
<accession>A0A9W8E7X0</accession>
<evidence type="ECO:0000256" key="7">
    <source>
        <dbReference type="SAM" id="MobiDB-lite"/>
    </source>
</evidence>
<feature type="region of interest" description="Disordered" evidence="7">
    <location>
        <begin position="225"/>
        <end position="286"/>
    </location>
</feature>
<sequence length="286" mass="31271">MTAVKALRPPVASWDNLTTWLGVLCTELHHRLSDEWSQAQRWPKTMVIYYRRQDGPSRSKSHPFPAMTEAFAMSSEPLLQLACQVAALIDKSNGAPAQPVSQLLPCASIAVSLSNFHGGSGKITTVSSSNMLTQWMSNGCSAGSKPKSANTNQPALPKPAAPLPLSPVPNDPTSDPGWLVCDQCTKRDRQGHPIKVVRIAKVEWAEHQDYHLALDLYRQDLKTSQPPVSMQPVQATPVHPDVPTNRKPPTCPASKRRRTTKKTAKLAPLSDGPADKGQTRLVFRPV</sequence>
<feature type="region of interest" description="Disordered" evidence="7">
    <location>
        <begin position="138"/>
        <end position="172"/>
    </location>
</feature>
<dbReference type="PANTHER" id="PTHR45873:SF1">
    <property type="entry name" value="DNA POLYMERASE ETA"/>
    <property type="match status" value="1"/>
</dbReference>
<evidence type="ECO:0000256" key="6">
    <source>
        <dbReference type="ARBA" id="ARBA00023242"/>
    </source>
</evidence>
<dbReference type="GO" id="GO:0006281">
    <property type="term" value="P:DNA repair"/>
    <property type="evidence" value="ECO:0007669"/>
    <property type="project" value="UniProtKB-KW"/>
</dbReference>
<keyword evidence="6" id="KW-0539">Nucleus</keyword>
<feature type="compositionally biased region" description="Polar residues" evidence="7">
    <location>
        <begin position="138"/>
        <end position="153"/>
    </location>
</feature>
<comment type="caution">
    <text evidence="9">The sequence shown here is derived from an EMBL/GenBank/DDBJ whole genome shotgun (WGS) entry which is preliminary data.</text>
</comment>
<dbReference type="GO" id="GO:0035861">
    <property type="term" value="C:site of double-strand break"/>
    <property type="evidence" value="ECO:0007669"/>
    <property type="project" value="TreeGrafter"/>
</dbReference>
<dbReference type="InterPro" id="IPR052230">
    <property type="entry name" value="DNA_polymerase_eta"/>
</dbReference>
<evidence type="ECO:0000313" key="10">
    <source>
        <dbReference type="Proteomes" id="UP001151582"/>
    </source>
</evidence>
<evidence type="ECO:0000259" key="8">
    <source>
        <dbReference type="Pfam" id="PF11799"/>
    </source>
</evidence>
<dbReference type="GO" id="GO:0005657">
    <property type="term" value="C:replication fork"/>
    <property type="evidence" value="ECO:0007669"/>
    <property type="project" value="TreeGrafter"/>
</dbReference>
<dbReference type="GO" id="GO:0003684">
    <property type="term" value="F:damaged DNA binding"/>
    <property type="evidence" value="ECO:0007669"/>
    <property type="project" value="InterPro"/>
</dbReference>
<dbReference type="Gene3D" id="3.30.1490.100">
    <property type="entry name" value="DNA polymerase, Y-family, little finger domain"/>
    <property type="match status" value="1"/>
</dbReference>
<dbReference type="GO" id="GO:0009314">
    <property type="term" value="P:response to radiation"/>
    <property type="evidence" value="ECO:0007669"/>
    <property type="project" value="TreeGrafter"/>
</dbReference>
<keyword evidence="3" id="KW-0479">Metal-binding</keyword>
<keyword evidence="9" id="KW-0548">Nucleotidyltransferase</keyword>
<dbReference type="GO" id="GO:0042276">
    <property type="term" value="P:error-prone translesion synthesis"/>
    <property type="evidence" value="ECO:0007669"/>
    <property type="project" value="TreeGrafter"/>
</dbReference>
<feature type="compositionally biased region" description="Basic residues" evidence="7">
    <location>
        <begin position="254"/>
        <end position="264"/>
    </location>
</feature>
<keyword evidence="5" id="KW-0234">DNA repair</keyword>
<protein>
    <submittedName>
        <fullName evidence="9">N-acetyltransferase eso1</fullName>
        <ecNumber evidence="9">2.7.7.7</ecNumber>
    </submittedName>
</protein>
<dbReference type="GO" id="GO:0005634">
    <property type="term" value="C:nucleus"/>
    <property type="evidence" value="ECO:0007669"/>
    <property type="project" value="UniProtKB-SubCell"/>
</dbReference>
<feature type="compositionally biased region" description="Pro residues" evidence="7">
    <location>
        <begin position="156"/>
        <end position="170"/>
    </location>
</feature>
<dbReference type="AlphaFoldDB" id="A0A9W8E7X0"/>
<comment type="subcellular location">
    <subcellularLocation>
        <location evidence="1">Nucleus</location>
    </subcellularLocation>
</comment>
<dbReference type="Proteomes" id="UP001151582">
    <property type="component" value="Unassembled WGS sequence"/>
</dbReference>
<dbReference type="SUPFAM" id="SSF100879">
    <property type="entry name" value="Lesion bypass DNA polymerase (Y-family), little finger domain"/>
    <property type="match status" value="1"/>
</dbReference>
<proteinExistence type="predicted"/>
<evidence type="ECO:0000256" key="2">
    <source>
        <dbReference type="ARBA" id="ARBA00022679"/>
    </source>
</evidence>
<dbReference type="GO" id="GO:0046872">
    <property type="term" value="F:metal ion binding"/>
    <property type="evidence" value="ECO:0007669"/>
    <property type="project" value="UniProtKB-KW"/>
</dbReference>
<evidence type="ECO:0000256" key="4">
    <source>
        <dbReference type="ARBA" id="ARBA00022763"/>
    </source>
</evidence>
<evidence type="ECO:0000313" key="9">
    <source>
        <dbReference type="EMBL" id="KAJ1977015.1"/>
    </source>
</evidence>
<dbReference type="OrthoDB" id="5723at2759"/>
<name>A0A9W8E7X0_9FUNG</name>